<evidence type="ECO:0000313" key="2">
    <source>
        <dbReference type="Ensembl" id="ENSGWIP00000000286.1"/>
    </source>
</evidence>
<feature type="region of interest" description="Disordered" evidence="1">
    <location>
        <begin position="304"/>
        <end position="324"/>
    </location>
</feature>
<protein>
    <submittedName>
        <fullName evidence="2">Uncharacterized LOC114457028</fullName>
    </submittedName>
</protein>
<feature type="compositionally biased region" description="Basic and acidic residues" evidence="1">
    <location>
        <begin position="24"/>
        <end position="33"/>
    </location>
</feature>
<reference evidence="2" key="2">
    <citation type="submission" date="2025-08" db="UniProtKB">
        <authorList>
            <consortium name="Ensembl"/>
        </authorList>
    </citation>
    <scope>IDENTIFICATION</scope>
</reference>
<feature type="compositionally biased region" description="Polar residues" evidence="1">
    <location>
        <begin position="1"/>
        <end position="23"/>
    </location>
</feature>
<sequence length="324" mass="36179">MIQNNLTTPLKTRTEESQNNGNTPDKERQDTDNLKNTLITSSKSRTEDPLVTSIKHCTKDSEHQKNPLITPFKTRTEDPQNPPITPFKTRTEDPQNPQITPFKTRTEDPQNPPITPFKTNTEDPLNPSPARTSGGRASTGSVTSTASLTVDEKPGAEPTSSSGAHKPKGLKAKLSGWSQLKKHMVVECDHPTFPEEAEPKAEAAAADEANQELVKKQSTAKALKMWDALLFGMFSTKERIMSQINAYGNDKPPSFINRLPLLLYSPRFNARKLKEAAEKPLTKIASVFEKGLIQRKCQDDERKDFNRKARGFSSRKDEEETHEG</sequence>
<accession>A0A8C5D0F1</accession>
<feature type="compositionally biased region" description="Polar residues" evidence="1">
    <location>
        <begin position="94"/>
        <end position="103"/>
    </location>
</feature>
<feature type="region of interest" description="Disordered" evidence="1">
    <location>
        <begin position="1"/>
        <end position="170"/>
    </location>
</feature>
<feature type="compositionally biased region" description="Basic and acidic residues" evidence="1">
    <location>
        <begin position="314"/>
        <end position="324"/>
    </location>
</feature>
<reference evidence="2" key="3">
    <citation type="submission" date="2025-09" db="UniProtKB">
        <authorList>
            <consortium name="Ensembl"/>
        </authorList>
    </citation>
    <scope>IDENTIFICATION</scope>
</reference>
<dbReference type="PANTHER" id="PTHR38004:SF1">
    <property type="entry name" value="PROLINE-RICH PROTEIN 33"/>
    <property type="match status" value="1"/>
</dbReference>
<feature type="compositionally biased region" description="Polar residues" evidence="1">
    <location>
        <begin position="117"/>
        <end position="148"/>
    </location>
</feature>
<evidence type="ECO:0000256" key="1">
    <source>
        <dbReference type="SAM" id="MobiDB-lite"/>
    </source>
</evidence>
<dbReference type="Pfam" id="PF15485">
    <property type="entry name" value="DUF4643"/>
    <property type="match status" value="1"/>
</dbReference>
<gene>
    <name evidence="2" type="primary">LOC114457028</name>
</gene>
<keyword evidence="3" id="KW-1185">Reference proteome</keyword>
<evidence type="ECO:0000313" key="3">
    <source>
        <dbReference type="Proteomes" id="UP000694680"/>
    </source>
</evidence>
<organism evidence="2 3">
    <name type="scientific">Gouania willdenowi</name>
    <name type="common">Blunt-snouted clingfish</name>
    <name type="synonym">Lepadogaster willdenowi</name>
    <dbReference type="NCBI Taxonomy" id="441366"/>
    <lineage>
        <taxon>Eukaryota</taxon>
        <taxon>Metazoa</taxon>
        <taxon>Chordata</taxon>
        <taxon>Craniata</taxon>
        <taxon>Vertebrata</taxon>
        <taxon>Euteleostomi</taxon>
        <taxon>Actinopterygii</taxon>
        <taxon>Neopterygii</taxon>
        <taxon>Teleostei</taxon>
        <taxon>Neoteleostei</taxon>
        <taxon>Acanthomorphata</taxon>
        <taxon>Ovalentaria</taxon>
        <taxon>Blenniimorphae</taxon>
        <taxon>Blenniiformes</taxon>
        <taxon>Gobiesocoidei</taxon>
        <taxon>Gobiesocidae</taxon>
        <taxon>Gobiesocinae</taxon>
        <taxon>Gouania</taxon>
    </lineage>
</organism>
<proteinExistence type="predicted"/>
<dbReference type="Proteomes" id="UP000694680">
    <property type="component" value="Chromosome 3"/>
</dbReference>
<dbReference type="AlphaFoldDB" id="A0A8C5D0F1"/>
<dbReference type="PANTHER" id="PTHR38004">
    <property type="entry name" value="PROLINE-RICH PROTEIN 33"/>
    <property type="match status" value="1"/>
</dbReference>
<reference evidence="2" key="1">
    <citation type="submission" date="2020-06" db="EMBL/GenBank/DDBJ databases">
        <authorList>
            <consortium name="Wellcome Sanger Institute Data Sharing"/>
        </authorList>
    </citation>
    <scope>NUCLEOTIDE SEQUENCE [LARGE SCALE GENOMIC DNA]</scope>
</reference>
<feature type="compositionally biased region" description="Polar residues" evidence="1">
    <location>
        <begin position="34"/>
        <end position="43"/>
    </location>
</feature>
<dbReference type="Ensembl" id="ENSGWIT00000000317.1">
    <property type="protein sequence ID" value="ENSGWIP00000000286.1"/>
    <property type="gene ID" value="ENSGWIG00000000195.1"/>
</dbReference>
<dbReference type="InterPro" id="IPR028004">
    <property type="entry name" value="DUF4643"/>
</dbReference>
<name>A0A8C5D0F1_GOUWI</name>